<protein>
    <submittedName>
        <fullName evidence="1">Uncharacterized protein</fullName>
    </submittedName>
</protein>
<sequence>MFSVIQNVKNRNIIGQINSVAGFVEYLKDAKRVEVPQILKLREIDKKSKEYQAIKITLPSICFNYTFKNNYVNTENANESTGFLYFDIDGEKDFNYDTTYITALWKSVGGNGFGLLVKVRNLVKENFKESYGHIVDILGIPYDKSCNDCSRVNIISFDTEAHYNENAVEIDLLEFNTTVLHAVKKLPHFNSNKNKKLGYSLNGGNIRFNNLSDVLEEKDFEFNKEGYYDFGKEKVEYCKCFAPRKIVPEGLRNQRVSSYAYCLISINPDAGFTNFKRYLQKYNTKCCNPPLEWEEIDHIATKIYNLRGNVNPRNNAKRRVVYGAKINTIDEKRKINGKILGNERSENTFKSLVDCVLSWDYEKYPKITQKTLRTVSGRCKNTIEKYYRSVLNTVRRLKAESLKNEVGE</sequence>
<comment type="caution">
    <text evidence="1">The sequence shown here is derived from an EMBL/GenBank/DDBJ whole genome shotgun (WGS) entry which is preliminary data.</text>
</comment>
<accession>A0A511YAE4</accession>
<reference evidence="1 2" key="1">
    <citation type="submission" date="2019-07" db="EMBL/GenBank/DDBJ databases">
        <title>Whole genome shotgun sequence of Chryseobacterium lathyri NBRC 105250.</title>
        <authorList>
            <person name="Hosoyama A."/>
            <person name="Uohara A."/>
            <person name="Ohji S."/>
            <person name="Ichikawa N."/>
        </authorList>
    </citation>
    <scope>NUCLEOTIDE SEQUENCE [LARGE SCALE GENOMIC DNA]</scope>
    <source>
        <strain evidence="1 2">NBRC 105250</strain>
    </source>
</reference>
<dbReference type="OrthoDB" id="786245at2"/>
<evidence type="ECO:0000313" key="2">
    <source>
        <dbReference type="Proteomes" id="UP000321150"/>
    </source>
</evidence>
<dbReference type="EMBL" id="BJYI01000007">
    <property type="protein sequence ID" value="GEN72167.1"/>
    <property type="molecule type" value="Genomic_DNA"/>
</dbReference>
<organism evidence="1 2">
    <name type="scientific">Chryseobacterium lathyri</name>
    <dbReference type="NCBI Taxonomy" id="395933"/>
    <lineage>
        <taxon>Bacteria</taxon>
        <taxon>Pseudomonadati</taxon>
        <taxon>Bacteroidota</taxon>
        <taxon>Flavobacteriia</taxon>
        <taxon>Flavobacteriales</taxon>
        <taxon>Weeksellaceae</taxon>
        <taxon>Chryseobacterium group</taxon>
        <taxon>Chryseobacterium</taxon>
    </lineage>
</organism>
<dbReference type="AlphaFoldDB" id="A0A511YAE4"/>
<evidence type="ECO:0000313" key="1">
    <source>
        <dbReference type="EMBL" id="GEN72167.1"/>
    </source>
</evidence>
<gene>
    <name evidence="1" type="ORF">CLA01_22390</name>
</gene>
<proteinExistence type="predicted"/>
<name>A0A511YAE4_9FLAO</name>
<dbReference type="Proteomes" id="UP000321150">
    <property type="component" value="Unassembled WGS sequence"/>
</dbReference>
<dbReference type="RefSeq" id="WP_111960794.1">
    <property type="nucleotide sequence ID" value="NZ_BJYI01000007.1"/>
</dbReference>